<dbReference type="GO" id="GO:0005737">
    <property type="term" value="C:cytoplasm"/>
    <property type="evidence" value="ECO:0007669"/>
    <property type="project" value="TreeGrafter"/>
</dbReference>
<dbReference type="InterPro" id="IPR005645">
    <property type="entry name" value="FSH-like_dom"/>
</dbReference>
<dbReference type="Pfam" id="PF03959">
    <property type="entry name" value="FSH1"/>
    <property type="match status" value="1"/>
</dbReference>
<dbReference type="InterPro" id="IPR029058">
    <property type="entry name" value="AB_hydrolase_fold"/>
</dbReference>
<dbReference type="AlphaFoldDB" id="A0AAD5TPS2"/>
<proteinExistence type="predicted"/>
<protein>
    <submittedName>
        <fullName evidence="3">Ovarian cancer-associated protein 2</fullName>
    </submittedName>
</protein>
<dbReference type="EMBL" id="JADGJQ010000014">
    <property type="protein sequence ID" value="KAJ3180993.1"/>
    <property type="molecule type" value="Genomic_DNA"/>
</dbReference>
<dbReference type="Proteomes" id="UP001212152">
    <property type="component" value="Unassembled WGS sequence"/>
</dbReference>
<dbReference type="PANTHER" id="PTHR48070">
    <property type="entry name" value="ESTERASE OVCA2"/>
    <property type="match status" value="1"/>
</dbReference>
<evidence type="ECO:0000256" key="1">
    <source>
        <dbReference type="ARBA" id="ARBA00022801"/>
    </source>
</evidence>
<evidence type="ECO:0000259" key="2">
    <source>
        <dbReference type="Pfam" id="PF03959"/>
    </source>
</evidence>
<gene>
    <name evidence="3" type="primary">OVCA2</name>
    <name evidence="3" type="ORF">HDU87_001641</name>
</gene>
<dbReference type="GO" id="GO:0005634">
    <property type="term" value="C:nucleus"/>
    <property type="evidence" value="ECO:0007669"/>
    <property type="project" value="TreeGrafter"/>
</dbReference>
<evidence type="ECO:0000313" key="3">
    <source>
        <dbReference type="EMBL" id="KAJ3180993.1"/>
    </source>
</evidence>
<dbReference type="SUPFAM" id="SSF53474">
    <property type="entry name" value="alpha/beta-Hydrolases"/>
    <property type="match status" value="1"/>
</dbReference>
<accession>A0AAD5TPS2</accession>
<comment type="caution">
    <text evidence="3">The sequence shown here is derived from an EMBL/GenBank/DDBJ whole genome shotgun (WGS) entry which is preliminary data.</text>
</comment>
<feature type="domain" description="Serine hydrolase" evidence="2">
    <location>
        <begin position="15"/>
        <end position="205"/>
    </location>
</feature>
<name>A0AAD5TPS2_9FUNG</name>
<sequence length="234" mass="24974">MNPTPAVSSTTPARRLRILCLHGYTQNKDVFRSRIAVIRKDLKNVAEFDFISAPHIVSSDQIPGPVEATDGDGPRSWWNPAARPSGLDASLSLVSQTWSTASPPYDGILGFSQGATMAALALPTLDPPARFSLHFAGFYPVDPAQMALLSAIPATRVSSLHVMGRADAWVTPARSEALRARFQDPQTLVHDGGHFVPTNAGHRQTYREFVGKFAGGGSAAAADSSPSVPIENES</sequence>
<dbReference type="Gene3D" id="3.40.50.1820">
    <property type="entry name" value="alpha/beta hydrolase"/>
    <property type="match status" value="1"/>
</dbReference>
<keyword evidence="1" id="KW-0378">Hydrolase</keyword>
<reference evidence="3" key="1">
    <citation type="submission" date="2020-05" db="EMBL/GenBank/DDBJ databases">
        <title>Phylogenomic resolution of chytrid fungi.</title>
        <authorList>
            <person name="Stajich J.E."/>
            <person name="Amses K."/>
            <person name="Simmons R."/>
            <person name="Seto K."/>
            <person name="Myers J."/>
            <person name="Bonds A."/>
            <person name="Quandt C.A."/>
            <person name="Barry K."/>
            <person name="Liu P."/>
            <person name="Grigoriev I."/>
            <person name="Longcore J.E."/>
            <person name="James T.Y."/>
        </authorList>
    </citation>
    <scope>NUCLEOTIDE SEQUENCE</scope>
    <source>
        <strain evidence="3">JEL0379</strain>
    </source>
</reference>
<keyword evidence="4" id="KW-1185">Reference proteome</keyword>
<dbReference type="GO" id="GO:0016787">
    <property type="term" value="F:hydrolase activity"/>
    <property type="evidence" value="ECO:0007669"/>
    <property type="project" value="UniProtKB-KW"/>
</dbReference>
<evidence type="ECO:0000313" key="4">
    <source>
        <dbReference type="Proteomes" id="UP001212152"/>
    </source>
</evidence>
<organism evidence="3 4">
    <name type="scientific">Geranomyces variabilis</name>
    <dbReference type="NCBI Taxonomy" id="109894"/>
    <lineage>
        <taxon>Eukaryota</taxon>
        <taxon>Fungi</taxon>
        <taxon>Fungi incertae sedis</taxon>
        <taxon>Chytridiomycota</taxon>
        <taxon>Chytridiomycota incertae sedis</taxon>
        <taxon>Chytridiomycetes</taxon>
        <taxon>Spizellomycetales</taxon>
        <taxon>Powellomycetaceae</taxon>
        <taxon>Geranomyces</taxon>
    </lineage>
</organism>
<dbReference type="InterPro" id="IPR050593">
    <property type="entry name" value="LovG"/>
</dbReference>
<dbReference type="PANTHER" id="PTHR48070:SF6">
    <property type="entry name" value="ESTERASE OVCA2"/>
    <property type="match status" value="1"/>
</dbReference>